<protein>
    <submittedName>
        <fullName evidence="1">Uncharacterized protein</fullName>
    </submittedName>
</protein>
<accession>A0ABT9N7A9</accession>
<evidence type="ECO:0000313" key="1">
    <source>
        <dbReference type="EMBL" id="MDP9799584.1"/>
    </source>
</evidence>
<name>A0ABT9N7A9_9ACTN</name>
<proteinExistence type="predicted"/>
<evidence type="ECO:0000313" key="2">
    <source>
        <dbReference type="Proteomes" id="UP001240984"/>
    </source>
</evidence>
<organism evidence="1 2">
    <name type="scientific">Catenuloplanes nepalensis</name>
    <dbReference type="NCBI Taxonomy" id="587533"/>
    <lineage>
        <taxon>Bacteria</taxon>
        <taxon>Bacillati</taxon>
        <taxon>Actinomycetota</taxon>
        <taxon>Actinomycetes</taxon>
        <taxon>Micromonosporales</taxon>
        <taxon>Micromonosporaceae</taxon>
        <taxon>Catenuloplanes</taxon>
    </lineage>
</organism>
<dbReference type="Proteomes" id="UP001240984">
    <property type="component" value="Unassembled WGS sequence"/>
</dbReference>
<reference evidence="1 2" key="1">
    <citation type="submission" date="2023-07" db="EMBL/GenBank/DDBJ databases">
        <title>Sequencing the genomes of 1000 actinobacteria strains.</title>
        <authorList>
            <person name="Klenk H.-P."/>
        </authorList>
    </citation>
    <scope>NUCLEOTIDE SEQUENCE [LARGE SCALE GENOMIC DNA]</scope>
    <source>
        <strain evidence="1 2">DSM 44710</strain>
    </source>
</reference>
<gene>
    <name evidence="1" type="ORF">J2S43_008096</name>
</gene>
<sequence>MRRDQVTVLQLVTSGLLTALLAIAINVATGGALPAPFDTLA</sequence>
<keyword evidence="2" id="KW-1185">Reference proteome</keyword>
<comment type="caution">
    <text evidence="1">The sequence shown here is derived from an EMBL/GenBank/DDBJ whole genome shotgun (WGS) entry which is preliminary data.</text>
</comment>
<dbReference type="EMBL" id="JAUSRA010000001">
    <property type="protein sequence ID" value="MDP9799584.1"/>
    <property type="molecule type" value="Genomic_DNA"/>
</dbReference>
<dbReference type="RefSeq" id="WP_306838521.1">
    <property type="nucleotide sequence ID" value="NZ_JAUSRA010000001.1"/>
</dbReference>